<dbReference type="Proteomes" id="UP000005475">
    <property type="component" value="Unassembled WGS sequence"/>
</dbReference>
<dbReference type="EMBL" id="AAXF02000053">
    <property type="protein sequence ID" value="EDO10118.1"/>
    <property type="molecule type" value="Genomic_DNA"/>
</dbReference>
<evidence type="ECO:0000313" key="1">
    <source>
        <dbReference type="EMBL" id="EDO10118.1"/>
    </source>
</evidence>
<name>A0AAN3A5B6_BACO1</name>
<organism evidence="1 2">
    <name type="scientific">Bacteroides ovatus (strain ATCC 8483 / DSM 1896 / JCM 5824 / BCRC 10623 / CCUG 4943 / NCTC 11153)</name>
    <dbReference type="NCBI Taxonomy" id="411476"/>
    <lineage>
        <taxon>Bacteria</taxon>
        <taxon>Pseudomonadati</taxon>
        <taxon>Bacteroidota</taxon>
        <taxon>Bacteroidia</taxon>
        <taxon>Bacteroidales</taxon>
        <taxon>Bacteroidaceae</taxon>
        <taxon>Bacteroides</taxon>
    </lineage>
</organism>
<gene>
    <name evidence="1" type="ORF">BACOVA_04499</name>
</gene>
<dbReference type="AlphaFoldDB" id="A0AAN3A5B6"/>
<proteinExistence type="predicted"/>
<protein>
    <submittedName>
        <fullName evidence="1">Uncharacterized protein</fullName>
    </submittedName>
</protein>
<evidence type="ECO:0000313" key="2">
    <source>
        <dbReference type="Proteomes" id="UP000005475"/>
    </source>
</evidence>
<reference evidence="1 2" key="1">
    <citation type="submission" date="2007-03" db="EMBL/GenBank/DDBJ databases">
        <authorList>
            <person name="Fulton L."/>
            <person name="Clifton S."/>
            <person name="Fulton B."/>
            <person name="Xu J."/>
            <person name="Minx P."/>
            <person name="Pepin K.H."/>
            <person name="Johnson M."/>
            <person name="Thiruvilangam P."/>
            <person name="Bhonagiri V."/>
            <person name="Nash W.E."/>
            <person name="Mardis E.R."/>
            <person name="Wilson R.K."/>
        </authorList>
    </citation>
    <scope>NUCLEOTIDE SEQUENCE [LARGE SCALE GENOMIC DNA]</scope>
    <source>
        <strain evidence="2">ATCC 8483 / DSM 1896 / JCM 5824 / BCRC 10623 / CCUG 4943 / NCTC 11153</strain>
    </source>
</reference>
<comment type="caution">
    <text evidence="1">The sequence shown here is derived from an EMBL/GenBank/DDBJ whole genome shotgun (WGS) entry which is preliminary data.</text>
</comment>
<sequence length="37" mass="4273">MFFLSKYVIIICLYHKFRHGLGGLHGFLNDGYQIATV</sequence>
<accession>A0AAN3A5B6</accession>
<reference evidence="2" key="2">
    <citation type="submission" date="2007-04" db="EMBL/GenBank/DDBJ databases">
        <title>Draft genome sequence of Bacteroides ovatus (ATCC 8483).</title>
        <authorList>
            <person name="Sudarsanam P."/>
            <person name="Ley R."/>
            <person name="Guruge J."/>
            <person name="Turnbaugh P.J."/>
            <person name="Mahowald M."/>
            <person name="Liep D."/>
            <person name="Gordon J."/>
        </authorList>
    </citation>
    <scope>NUCLEOTIDE SEQUENCE [LARGE SCALE GENOMIC DNA]</scope>
    <source>
        <strain evidence="2">ATCC 8483 / DSM 1896 / JCM 5824 / BCRC 10623 / CCUG 4943 / NCTC 11153</strain>
    </source>
</reference>